<dbReference type="Proteomes" id="UP001168972">
    <property type="component" value="Unassembled WGS sequence"/>
</dbReference>
<feature type="coiled-coil region" evidence="1">
    <location>
        <begin position="38"/>
        <end position="125"/>
    </location>
</feature>
<proteinExistence type="predicted"/>
<evidence type="ECO:0000313" key="2">
    <source>
        <dbReference type="EMBL" id="KAK0175557.1"/>
    </source>
</evidence>
<keyword evidence="1" id="KW-0175">Coiled coil</keyword>
<protein>
    <submittedName>
        <fullName evidence="2">Uncharacterized protein</fullName>
    </submittedName>
</protein>
<evidence type="ECO:0000256" key="1">
    <source>
        <dbReference type="SAM" id="Coils"/>
    </source>
</evidence>
<dbReference type="EMBL" id="JAQQBR010000005">
    <property type="protein sequence ID" value="KAK0175557.1"/>
    <property type="molecule type" value="Genomic_DNA"/>
</dbReference>
<sequence>MIVYKGQKSELKKYILDGEKNEDNLRPVEICNSVHTQLQSLAENLSEKDEQLKKSRSDLKCAEKVLDFIENNKISSVTRYKQLLSGLKDDLEKIEYEVKELQTEITGLSKQRENLKTDILQQQEDYQKLFHAFAREFNVENDSVMTNPFSNLKVEGNHSMNYFKS</sequence>
<dbReference type="Gene3D" id="1.10.287.1490">
    <property type="match status" value="1"/>
</dbReference>
<dbReference type="AlphaFoldDB" id="A0AA39KVU4"/>
<gene>
    <name evidence="2" type="ORF">PV327_009299</name>
</gene>
<keyword evidence="3" id="KW-1185">Reference proteome</keyword>
<reference evidence="2" key="1">
    <citation type="journal article" date="2023" name="bioRxiv">
        <title>Scaffold-level genome assemblies of two parasitoid biocontrol wasps reveal the parthenogenesis mechanism and an associated novel virus.</title>
        <authorList>
            <person name="Inwood S."/>
            <person name="Skelly J."/>
            <person name="Guhlin J."/>
            <person name="Harrop T."/>
            <person name="Goldson S."/>
            <person name="Dearden P."/>
        </authorList>
    </citation>
    <scope>NUCLEOTIDE SEQUENCE</scope>
    <source>
        <strain evidence="2">Lincoln</strain>
        <tissue evidence="2">Whole body</tissue>
    </source>
</reference>
<evidence type="ECO:0000313" key="3">
    <source>
        <dbReference type="Proteomes" id="UP001168972"/>
    </source>
</evidence>
<name>A0AA39KVU4_MICHY</name>
<comment type="caution">
    <text evidence="2">The sequence shown here is derived from an EMBL/GenBank/DDBJ whole genome shotgun (WGS) entry which is preliminary data.</text>
</comment>
<organism evidence="2 3">
    <name type="scientific">Microctonus hyperodae</name>
    <name type="common">Parasitoid wasp</name>
    <dbReference type="NCBI Taxonomy" id="165561"/>
    <lineage>
        <taxon>Eukaryota</taxon>
        <taxon>Metazoa</taxon>
        <taxon>Ecdysozoa</taxon>
        <taxon>Arthropoda</taxon>
        <taxon>Hexapoda</taxon>
        <taxon>Insecta</taxon>
        <taxon>Pterygota</taxon>
        <taxon>Neoptera</taxon>
        <taxon>Endopterygota</taxon>
        <taxon>Hymenoptera</taxon>
        <taxon>Apocrita</taxon>
        <taxon>Ichneumonoidea</taxon>
        <taxon>Braconidae</taxon>
        <taxon>Euphorinae</taxon>
        <taxon>Microctonus</taxon>
    </lineage>
</organism>
<accession>A0AA39KVU4</accession>
<reference evidence="2" key="2">
    <citation type="submission" date="2023-03" db="EMBL/GenBank/DDBJ databases">
        <authorList>
            <person name="Inwood S.N."/>
            <person name="Skelly J.G."/>
            <person name="Guhlin J."/>
            <person name="Harrop T.W.R."/>
            <person name="Goldson S.G."/>
            <person name="Dearden P.K."/>
        </authorList>
    </citation>
    <scope>NUCLEOTIDE SEQUENCE</scope>
    <source>
        <strain evidence="2">Lincoln</strain>
        <tissue evidence="2">Whole body</tissue>
    </source>
</reference>